<organism evidence="1 2">
    <name type="scientific">Plectus sambesii</name>
    <dbReference type="NCBI Taxonomy" id="2011161"/>
    <lineage>
        <taxon>Eukaryota</taxon>
        <taxon>Metazoa</taxon>
        <taxon>Ecdysozoa</taxon>
        <taxon>Nematoda</taxon>
        <taxon>Chromadorea</taxon>
        <taxon>Plectida</taxon>
        <taxon>Plectina</taxon>
        <taxon>Plectoidea</taxon>
        <taxon>Plectidae</taxon>
        <taxon>Plectus</taxon>
    </lineage>
</organism>
<dbReference type="WBParaSite" id="PSAMB.scaffold196size66982.g3197.t1">
    <property type="protein sequence ID" value="PSAMB.scaffold196size66982.g3197.t1"/>
    <property type="gene ID" value="PSAMB.scaffold196size66982.g3197"/>
</dbReference>
<name>A0A914VGU4_9BILA</name>
<sequence>MLACKCPSPIAYGHSSSVNTDPRPTARSKQRTVVALTLIASSICRADVARRSRAIQAALSKNNPPVQRAISGPTIGTKQRVPRAIISSALLLCPPLSMGAEGVLRQSKYLKRETCLLTQMISPWLTVSSSDEAPANSATTRP</sequence>
<reference evidence="2" key="1">
    <citation type="submission" date="2022-11" db="UniProtKB">
        <authorList>
            <consortium name="WormBaseParasite"/>
        </authorList>
    </citation>
    <scope>IDENTIFICATION</scope>
</reference>
<evidence type="ECO:0000313" key="2">
    <source>
        <dbReference type="WBParaSite" id="PSAMB.scaffold196size66982.g3197.t1"/>
    </source>
</evidence>
<keyword evidence="1" id="KW-1185">Reference proteome</keyword>
<proteinExistence type="predicted"/>
<evidence type="ECO:0000313" key="1">
    <source>
        <dbReference type="Proteomes" id="UP000887566"/>
    </source>
</evidence>
<accession>A0A914VGU4</accession>
<protein>
    <submittedName>
        <fullName evidence="2">Uncharacterized protein</fullName>
    </submittedName>
</protein>
<dbReference type="Proteomes" id="UP000887566">
    <property type="component" value="Unplaced"/>
</dbReference>
<dbReference type="AlphaFoldDB" id="A0A914VGU4"/>